<dbReference type="EMBL" id="BQNB010017749">
    <property type="protein sequence ID" value="GJT66805.1"/>
    <property type="molecule type" value="Genomic_DNA"/>
</dbReference>
<comment type="caution">
    <text evidence="2">The sequence shown here is derived from an EMBL/GenBank/DDBJ whole genome shotgun (WGS) entry which is preliminary data.</text>
</comment>
<feature type="region of interest" description="Disordered" evidence="1">
    <location>
        <begin position="188"/>
        <end position="226"/>
    </location>
</feature>
<evidence type="ECO:0000313" key="3">
    <source>
        <dbReference type="Proteomes" id="UP001151760"/>
    </source>
</evidence>
<reference evidence="2" key="2">
    <citation type="submission" date="2022-01" db="EMBL/GenBank/DDBJ databases">
        <authorList>
            <person name="Yamashiro T."/>
            <person name="Shiraishi A."/>
            <person name="Satake H."/>
            <person name="Nakayama K."/>
        </authorList>
    </citation>
    <scope>NUCLEOTIDE SEQUENCE</scope>
</reference>
<evidence type="ECO:0000256" key="1">
    <source>
        <dbReference type="SAM" id="MobiDB-lite"/>
    </source>
</evidence>
<dbReference type="Proteomes" id="UP001151760">
    <property type="component" value="Unassembled WGS sequence"/>
</dbReference>
<feature type="compositionally biased region" description="Polar residues" evidence="1">
    <location>
        <begin position="216"/>
        <end position="226"/>
    </location>
</feature>
<evidence type="ECO:0000313" key="2">
    <source>
        <dbReference type="EMBL" id="GJT66805.1"/>
    </source>
</evidence>
<feature type="compositionally biased region" description="Basic and acidic residues" evidence="1">
    <location>
        <begin position="195"/>
        <end position="215"/>
    </location>
</feature>
<organism evidence="2 3">
    <name type="scientific">Tanacetum coccineum</name>
    <dbReference type="NCBI Taxonomy" id="301880"/>
    <lineage>
        <taxon>Eukaryota</taxon>
        <taxon>Viridiplantae</taxon>
        <taxon>Streptophyta</taxon>
        <taxon>Embryophyta</taxon>
        <taxon>Tracheophyta</taxon>
        <taxon>Spermatophyta</taxon>
        <taxon>Magnoliopsida</taxon>
        <taxon>eudicotyledons</taxon>
        <taxon>Gunneridae</taxon>
        <taxon>Pentapetalae</taxon>
        <taxon>asterids</taxon>
        <taxon>campanulids</taxon>
        <taxon>Asterales</taxon>
        <taxon>Asteraceae</taxon>
        <taxon>Asteroideae</taxon>
        <taxon>Anthemideae</taxon>
        <taxon>Anthemidinae</taxon>
        <taxon>Tanacetum</taxon>
    </lineage>
</organism>
<proteinExistence type="predicted"/>
<accession>A0ABQ5FU31</accession>
<keyword evidence="3" id="KW-1185">Reference proteome</keyword>
<reference evidence="2" key="1">
    <citation type="journal article" date="2022" name="Int. J. Mol. Sci.">
        <title>Draft Genome of Tanacetum Coccineum: Genomic Comparison of Closely Related Tanacetum-Family Plants.</title>
        <authorList>
            <person name="Yamashiro T."/>
            <person name="Shiraishi A."/>
            <person name="Nakayama K."/>
            <person name="Satake H."/>
        </authorList>
    </citation>
    <scope>NUCLEOTIDE SEQUENCE</scope>
</reference>
<protein>
    <submittedName>
        <fullName evidence="2">Uncharacterized protein</fullName>
    </submittedName>
</protein>
<gene>
    <name evidence="2" type="ORF">Tco_1018285</name>
</gene>
<name>A0ABQ5FU31_9ASTR</name>
<sequence length="226" mass="25054">MPATYEGSVVTLQLPSAIIYESPPPLQIIPATSKIGRQIQSPPPPNKITTGVGGCILCGPIYEVDNARCVGSIRVAAATWVPPSVASKDILYAYHVMDIDKTIASSNPTMQKSRPHTIAMVMCTTADKRSVSNVLFHTKIYINENIPEIVAFKKRHKRENNRRVNDRVMQSKEGKVDSRYTLDAGLVVTESNETETERHVLSSKSGKDTHAEDPRNSTPWNDKQFH</sequence>